<dbReference type="EMBL" id="AP025739">
    <property type="protein sequence ID" value="BDI28926.1"/>
    <property type="molecule type" value="Genomic_DNA"/>
</dbReference>
<dbReference type="InterPro" id="IPR000073">
    <property type="entry name" value="AB_hydrolase_1"/>
</dbReference>
<dbReference type="Proteomes" id="UP000287394">
    <property type="component" value="Chromosome"/>
</dbReference>
<dbReference type="PRINTS" id="PR00111">
    <property type="entry name" value="ABHYDROLASE"/>
</dbReference>
<dbReference type="AlphaFoldDB" id="A0A402CUB4"/>
<reference evidence="1 2" key="1">
    <citation type="journal article" date="2019" name="Int. J. Syst. Evol. Microbiol.">
        <title>Capsulimonas corticalis gen. nov., sp. nov., an aerobic capsulated bacterium, of a novel bacterial order, Capsulimonadales ord. nov., of the class Armatimonadia of the phylum Armatimonadetes.</title>
        <authorList>
            <person name="Li J."/>
            <person name="Kudo C."/>
            <person name="Tonouchi A."/>
        </authorList>
    </citation>
    <scope>NUCLEOTIDE SEQUENCE [LARGE SCALE GENOMIC DNA]</scope>
    <source>
        <strain evidence="1 2">AX-7</strain>
    </source>
</reference>
<accession>A0A402CUB4</accession>
<dbReference type="FunCoup" id="A0A402CUB4">
    <property type="interactions" value="186"/>
</dbReference>
<dbReference type="KEGG" id="ccot:CCAX7_009770"/>
<dbReference type="InterPro" id="IPR029058">
    <property type="entry name" value="AB_hydrolase_fold"/>
</dbReference>
<dbReference type="SUPFAM" id="SSF53474">
    <property type="entry name" value="alpha/beta-Hydrolases"/>
    <property type="match status" value="1"/>
</dbReference>
<sequence length="272" mass="30015">MPFIETDNTRLFYQDWGTGKPVLFIHGWCVGAGMWEYQTTALAEEGLRCIAYDQRGCGRSDDPGRGFDYDTLADDLAAMIDHLDLRDVVLVGHSMGGGVIAQYFHRHGAHRIAQAVLIATTTPYLRKSEDNPEGIDAAIFDNVIAQLKRDRPQYIASLAPAFLGEGLPGCNPSPEMTQWVVNLVLQASPRATIEMARTNSEADQRAVMASITVPTLLIHGDADAGNPVELTSCKSAELIPRARLKIYENAEHGLILSHKDQLNQDLLEFIQR</sequence>
<dbReference type="PRINTS" id="PR00412">
    <property type="entry name" value="EPOXHYDRLASE"/>
</dbReference>
<dbReference type="GO" id="GO:0003824">
    <property type="term" value="F:catalytic activity"/>
    <property type="evidence" value="ECO:0007669"/>
    <property type="project" value="InterPro"/>
</dbReference>
<name>A0A402CUB4_9BACT</name>
<dbReference type="Pfam" id="PF00561">
    <property type="entry name" value="Abhydrolase_1"/>
    <property type="match status" value="1"/>
</dbReference>
<dbReference type="InterPro" id="IPR000639">
    <property type="entry name" value="Epox_hydrolase-like"/>
</dbReference>
<dbReference type="Gene3D" id="3.40.50.1820">
    <property type="entry name" value="alpha/beta hydrolase"/>
    <property type="match status" value="1"/>
</dbReference>
<dbReference type="PANTHER" id="PTHR43433">
    <property type="entry name" value="HYDROLASE, ALPHA/BETA FOLD FAMILY PROTEIN"/>
    <property type="match status" value="1"/>
</dbReference>
<keyword evidence="2" id="KW-1185">Reference proteome</keyword>
<evidence type="ECO:0000313" key="2">
    <source>
        <dbReference type="Proteomes" id="UP000287394"/>
    </source>
</evidence>
<gene>
    <name evidence="1" type="ORF">CCAX7_009770</name>
</gene>
<dbReference type="OrthoDB" id="9797695at2"/>
<evidence type="ECO:0000313" key="1">
    <source>
        <dbReference type="EMBL" id="BDI28926.1"/>
    </source>
</evidence>
<proteinExistence type="predicted"/>
<dbReference type="RefSeq" id="WP_119320981.1">
    <property type="nucleotide sequence ID" value="NZ_AP025739.1"/>
</dbReference>
<organism evidence="1 2">
    <name type="scientific">Capsulimonas corticalis</name>
    <dbReference type="NCBI Taxonomy" id="2219043"/>
    <lineage>
        <taxon>Bacteria</taxon>
        <taxon>Bacillati</taxon>
        <taxon>Armatimonadota</taxon>
        <taxon>Armatimonadia</taxon>
        <taxon>Capsulimonadales</taxon>
        <taxon>Capsulimonadaceae</taxon>
        <taxon>Capsulimonas</taxon>
    </lineage>
</organism>
<protein>
    <submittedName>
        <fullName evidence="1">Arylesterase</fullName>
    </submittedName>
</protein>
<dbReference type="PANTHER" id="PTHR43433:SF4">
    <property type="entry name" value="NON-HEME CHLOROPEROXIDASE-RELATED"/>
    <property type="match status" value="1"/>
</dbReference>
<dbReference type="InterPro" id="IPR050471">
    <property type="entry name" value="AB_hydrolase"/>
</dbReference>